<proteinExistence type="inferred from homology"/>
<evidence type="ECO:0000256" key="2">
    <source>
        <dbReference type="ARBA" id="ARBA00023002"/>
    </source>
</evidence>
<reference evidence="3 4" key="1">
    <citation type="journal article" date="2016" name="Nat. Commun.">
        <title>Thousands of microbial genomes shed light on interconnected biogeochemical processes in an aquifer system.</title>
        <authorList>
            <person name="Anantharaman K."/>
            <person name="Brown C.T."/>
            <person name="Hug L.A."/>
            <person name="Sharon I."/>
            <person name="Castelle C.J."/>
            <person name="Probst A.J."/>
            <person name="Thomas B.C."/>
            <person name="Singh A."/>
            <person name="Wilkins M.J."/>
            <person name="Karaoz U."/>
            <person name="Brodie E.L."/>
            <person name="Williams K.H."/>
            <person name="Hubbard S.S."/>
            <person name="Banfield J.F."/>
        </authorList>
    </citation>
    <scope>NUCLEOTIDE SEQUENCE [LARGE SCALE GENOMIC DNA]</scope>
</reference>
<dbReference type="GO" id="GO:0016020">
    <property type="term" value="C:membrane"/>
    <property type="evidence" value="ECO:0007669"/>
    <property type="project" value="TreeGrafter"/>
</dbReference>
<evidence type="ECO:0000313" key="4">
    <source>
        <dbReference type="Proteomes" id="UP000177171"/>
    </source>
</evidence>
<comment type="caution">
    <text evidence="3">The sequence shown here is derived from an EMBL/GenBank/DDBJ whole genome shotgun (WGS) entry which is preliminary data.</text>
</comment>
<evidence type="ECO:0000313" key="3">
    <source>
        <dbReference type="EMBL" id="OHA12756.1"/>
    </source>
</evidence>
<organism evidence="3 4">
    <name type="scientific">Candidatus Sungbacteria bacterium RIFCSPLOWO2_12_FULL_41_11</name>
    <dbReference type="NCBI Taxonomy" id="1802286"/>
    <lineage>
        <taxon>Bacteria</taxon>
        <taxon>Candidatus Sungiibacteriota</taxon>
    </lineage>
</organism>
<dbReference type="InterPro" id="IPR036291">
    <property type="entry name" value="NAD(P)-bd_dom_sf"/>
</dbReference>
<dbReference type="Pfam" id="PF00106">
    <property type="entry name" value="adh_short"/>
    <property type="match status" value="1"/>
</dbReference>
<name>A0A1G2LMB3_9BACT</name>
<dbReference type="AlphaFoldDB" id="A0A1G2LMB3"/>
<dbReference type="Proteomes" id="UP000177171">
    <property type="component" value="Unassembled WGS sequence"/>
</dbReference>
<sequence length="254" mass="28637">MDVFITGVSSGIGRELAKFLIKEGHVVWGVARRREELEKLSSEIKSGNFFYNVCNVSDKAAVRQVVSEMRRKNFLPDAVVLNAAAFKEDTRPEFSETIFEEVFKTNVFGATTLVEEFIGDFLKRKSGQFLAISSVSAFRPDFMRVSYSSSKTALAMAFRGLALHYRRESIFFKIIYFGPVATPMSVHVKRDDSGNIISQKFFVAGPEDAAMFIAGALKSKKTEYYFPFFSTALFRLINFLPDSIFVLISKALKN</sequence>
<dbReference type="PANTHER" id="PTHR44196">
    <property type="entry name" value="DEHYDROGENASE/REDUCTASE SDR FAMILY MEMBER 7B"/>
    <property type="match status" value="1"/>
</dbReference>
<comment type="similarity">
    <text evidence="1">Belongs to the short-chain dehydrogenases/reductases (SDR) family.</text>
</comment>
<dbReference type="EMBL" id="MHQY01000042">
    <property type="protein sequence ID" value="OHA12756.1"/>
    <property type="molecule type" value="Genomic_DNA"/>
</dbReference>
<accession>A0A1G2LMB3</accession>
<dbReference type="PANTHER" id="PTHR44196:SF1">
    <property type="entry name" value="DEHYDROGENASE_REDUCTASE SDR FAMILY MEMBER 7B"/>
    <property type="match status" value="1"/>
</dbReference>
<evidence type="ECO:0008006" key="5">
    <source>
        <dbReference type="Google" id="ProtNLM"/>
    </source>
</evidence>
<gene>
    <name evidence="3" type="ORF">A3G49_00790</name>
</gene>
<keyword evidence="2" id="KW-0560">Oxidoreductase</keyword>
<protein>
    <recommendedName>
        <fullName evidence="5">Short-chain dehydrogenase</fullName>
    </recommendedName>
</protein>
<dbReference type="InterPro" id="IPR002347">
    <property type="entry name" value="SDR_fam"/>
</dbReference>
<dbReference type="Gene3D" id="3.40.50.720">
    <property type="entry name" value="NAD(P)-binding Rossmann-like Domain"/>
    <property type="match status" value="1"/>
</dbReference>
<dbReference type="PRINTS" id="PR00081">
    <property type="entry name" value="GDHRDH"/>
</dbReference>
<dbReference type="SUPFAM" id="SSF51735">
    <property type="entry name" value="NAD(P)-binding Rossmann-fold domains"/>
    <property type="match status" value="1"/>
</dbReference>
<evidence type="ECO:0000256" key="1">
    <source>
        <dbReference type="ARBA" id="ARBA00006484"/>
    </source>
</evidence>
<dbReference type="GO" id="GO:0016491">
    <property type="term" value="F:oxidoreductase activity"/>
    <property type="evidence" value="ECO:0007669"/>
    <property type="project" value="UniProtKB-KW"/>
</dbReference>